<dbReference type="AlphaFoldDB" id="A0A9P1DLW1"/>
<evidence type="ECO:0000256" key="1">
    <source>
        <dbReference type="SAM" id="MobiDB-lite"/>
    </source>
</evidence>
<evidence type="ECO:0000313" key="6">
    <source>
        <dbReference type="Proteomes" id="UP001152797"/>
    </source>
</evidence>
<proteinExistence type="predicted"/>
<feature type="region of interest" description="Disordered" evidence="1">
    <location>
        <begin position="1"/>
        <end position="21"/>
    </location>
</feature>
<dbReference type="EMBL" id="CAMXCT030005558">
    <property type="protein sequence ID" value="CAL4800041.1"/>
    <property type="molecule type" value="Genomic_DNA"/>
</dbReference>
<evidence type="ECO:0000313" key="5">
    <source>
        <dbReference type="EMBL" id="CAL4800041.1"/>
    </source>
</evidence>
<dbReference type="EMBL" id="CAMXCT020005558">
    <property type="protein sequence ID" value="CAL1166104.1"/>
    <property type="molecule type" value="Genomic_DNA"/>
</dbReference>
<keyword evidence="6" id="KW-1185">Reference proteome</keyword>
<keyword evidence="2" id="KW-0472">Membrane</keyword>
<reference evidence="4" key="2">
    <citation type="submission" date="2024-04" db="EMBL/GenBank/DDBJ databases">
        <authorList>
            <person name="Chen Y."/>
            <person name="Shah S."/>
            <person name="Dougan E. K."/>
            <person name="Thang M."/>
            <person name="Chan C."/>
        </authorList>
    </citation>
    <scope>NUCLEOTIDE SEQUENCE [LARGE SCALE GENOMIC DNA]</scope>
</reference>
<sequence length="659" mass="71037">MSLMQRRRAADGVDGGGDAADERTADQMMADLMEDLNNSSTAVRSVRVLEGGAQEVVVAGAGGPQPCFDKLLKFFGLGCSCSGRLLRRLLWWMQEGDLNIFQGANNKLNELEAWIQVKANEAIRELKGLVTEVYWVLLHFLPAAWSHWCFDLKVYPLLHKEILWFWVPLDRMEVLINKGILLHWCNVLDINLALVNFFGILLILIGVQAVMRTPDGVGAERNPFWSDRAMAGGDQHAASGPHGDGAQRALSLSSGRVKTADGLTHKDLLDLEALRVQGFKEVEAQIQREMEKRKGDNSGSGSFQSVLGEVGVVQGSKTPVDPALGHLVTPPGLPGLPGPAVPASVTPAPVVSVGENLNENLRNLELRKLSLDSTSVDFGDWLAIVGPLMSDLSRTSSQWWALVLDAAAKTYAAWVTSTPLQRLRLKVVKDQKGGSPKNTGHGKGASKGTTTSSPTTPLPSSSHGSTATSSSPHGASEEKSKVVIEEVKPAVPAALVSDLSGLVKSLQSLKAVHLRYIESKANGGFAGGDQKLALLDGGATHGLRRGLPHELEGAEMVIVELAHGSTSLFRKAGCSIGEGGGGTNHSCPPIDETGYQLKWSSSEVSIWHPTKGSIKCWRRLCSVLMHMPWRGSAHNKTRRQSRKQLVEHYALSSAIQRLP</sequence>
<evidence type="ECO:0000313" key="3">
    <source>
        <dbReference type="EMBL" id="CAI4012729.1"/>
    </source>
</evidence>
<reference evidence="3" key="1">
    <citation type="submission" date="2022-10" db="EMBL/GenBank/DDBJ databases">
        <authorList>
            <person name="Chen Y."/>
            <person name="Dougan E. K."/>
            <person name="Chan C."/>
            <person name="Rhodes N."/>
            <person name="Thang M."/>
        </authorList>
    </citation>
    <scope>NUCLEOTIDE SEQUENCE</scope>
</reference>
<feature type="compositionally biased region" description="Low complexity" evidence="1">
    <location>
        <begin position="446"/>
        <end position="474"/>
    </location>
</feature>
<evidence type="ECO:0000256" key="2">
    <source>
        <dbReference type="SAM" id="Phobius"/>
    </source>
</evidence>
<evidence type="ECO:0000313" key="4">
    <source>
        <dbReference type="EMBL" id="CAL1166104.1"/>
    </source>
</evidence>
<comment type="caution">
    <text evidence="3">The sequence shown here is derived from an EMBL/GenBank/DDBJ whole genome shotgun (WGS) entry which is preliminary data.</text>
</comment>
<accession>A0A9P1DLW1</accession>
<keyword evidence="2" id="KW-1133">Transmembrane helix</keyword>
<dbReference type="EMBL" id="CAMXCT010005558">
    <property type="protein sequence ID" value="CAI4012729.1"/>
    <property type="molecule type" value="Genomic_DNA"/>
</dbReference>
<feature type="region of interest" description="Disordered" evidence="1">
    <location>
        <begin position="427"/>
        <end position="481"/>
    </location>
</feature>
<gene>
    <name evidence="3" type="ORF">C1SCF055_LOCUS37759</name>
</gene>
<feature type="transmembrane region" description="Helical" evidence="2">
    <location>
        <begin position="181"/>
        <end position="205"/>
    </location>
</feature>
<protein>
    <submittedName>
        <fullName evidence="5">Retrovirus-related Pol polyprotein from transposon TNT 1-94</fullName>
    </submittedName>
</protein>
<keyword evidence="2" id="KW-0812">Transmembrane</keyword>
<name>A0A9P1DLW1_9DINO</name>
<organism evidence="3">
    <name type="scientific">Cladocopium goreaui</name>
    <dbReference type="NCBI Taxonomy" id="2562237"/>
    <lineage>
        <taxon>Eukaryota</taxon>
        <taxon>Sar</taxon>
        <taxon>Alveolata</taxon>
        <taxon>Dinophyceae</taxon>
        <taxon>Suessiales</taxon>
        <taxon>Symbiodiniaceae</taxon>
        <taxon>Cladocopium</taxon>
    </lineage>
</organism>
<dbReference type="Proteomes" id="UP001152797">
    <property type="component" value="Unassembled WGS sequence"/>
</dbReference>